<evidence type="ECO:0000256" key="1">
    <source>
        <dbReference type="SAM" id="SignalP"/>
    </source>
</evidence>
<evidence type="ECO:0000313" key="3">
    <source>
        <dbReference type="Proteomes" id="UP000235371"/>
    </source>
</evidence>
<dbReference type="InParanoid" id="A0A2J6TFJ0"/>
<evidence type="ECO:0000313" key="2">
    <source>
        <dbReference type="EMBL" id="PMD61708.1"/>
    </source>
</evidence>
<gene>
    <name evidence="2" type="ORF">K444DRAFT_662712</name>
</gene>
<feature type="signal peptide" evidence="1">
    <location>
        <begin position="1"/>
        <end position="18"/>
    </location>
</feature>
<feature type="chain" id="PRO_5014445926" evidence="1">
    <location>
        <begin position="19"/>
        <end position="112"/>
    </location>
</feature>
<keyword evidence="1" id="KW-0732">Signal</keyword>
<dbReference type="RefSeq" id="XP_024738612.1">
    <property type="nucleotide sequence ID" value="XM_024886734.1"/>
</dbReference>
<dbReference type="OrthoDB" id="4153862at2759"/>
<dbReference type="GeneID" id="36594811"/>
<accession>A0A2J6TFJ0</accession>
<dbReference type="Proteomes" id="UP000235371">
    <property type="component" value="Unassembled WGS sequence"/>
</dbReference>
<protein>
    <submittedName>
        <fullName evidence="2">Uncharacterized protein</fullName>
    </submittedName>
</protein>
<proteinExistence type="predicted"/>
<keyword evidence="3" id="KW-1185">Reference proteome</keyword>
<organism evidence="2 3">
    <name type="scientific">Hyaloscypha bicolor E</name>
    <dbReference type="NCBI Taxonomy" id="1095630"/>
    <lineage>
        <taxon>Eukaryota</taxon>
        <taxon>Fungi</taxon>
        <taxon>Dikarya</taxon>
        <taxon>Ascomycota</taxon>
        <taxon>Pezizomycotina</taxon>
        <taxon>Leotiomycetes</taxon>
        <taxon>Helotiales</taxon>
        <taxon>Hyaloscyphaceae</taxon>
        <taxon>Hyaloscypha</taxon>
        <taxon>Hyaloscypha bicolor</taxon>
    </lineage>
</organism>
<sequence>MKFSVLTALFTLVALASAIAIEEPGASVVRREVLLERQGANANRPVPTGACCVAATSLKEDVCFNNGQSGRCVPDSVNNCGATLTCIEDSRLTCNAAVLERGRPTCRRTPGA</sequence>
<reference evidence="2 3" key="1">
    <citation type="submission" date="2016-04" db="EMBL/GenBank/DDBJ databases">
        <title>A degradative enzymes factory behind the ericoid mycorrhizal symbiosis.</title>
        <authorList>
            <consortium name="DOE Joint Genome Institute"/>
            <person name="Martino E."/>
            <person name="Morin E."/>
            <person name="Grelet G."/>
            <person name="Kuo A."/>
            <person name="Kohler A."/>
            <person name="Daghino S."/>
            <person name="Barry K."/>
            <person name="Choi C."/>
            <person name="Cichocki N."/>
            <person name="Clum A."/>
            <person name="Copeland A."/>
            <person name="Hainaut M."/>
            <person name="Haridas S."/>
            <person name="Labutti K."/>
            <person name="Lindquist E."/>
            <person name="Lipzen A."/>
            <person name="Khouja H.-R."/>
            <person name="Murat C."/>
            <person name="Ohm R."/>
            <person name="Olson A."/>
            <person name="Spatafora J."/>
            <person name="Veneault-Fourrey C."/>
            <person name="Henrissat B."/>
            <person name="Grigoriev I."/>
            <person name="Martin F."/>
            <person name="Perotto S."/>
        </authorList>
    </citation>
    <scope>NUCLEOTIDE SEQUENCE [LARGE SCALE GENOMIC DNA]</scope>
    <source>
        <strain evidence="2 3">E</strain>
    </source>
</reference>
<dbReference type="AlphaFoldDB" id="A0A2J6TFJ0"/>
<name>A0A2J6TFJ0_9HELO</name>
<dbReference type="EMBL" id="KZ613786">
    <property type="protein sequence ID" value="PMD61708.1"/>
    <property type="molecule type" value="Genomic_DNA"/>
</dbReference>